<name>A0ABV7TZL9_9RHOB</name>
<feature type="compositionally biased region" description="Polar residues" evidence="1">
    <location>
        <begin position="1"/>
        <end position="17"/>
    </location>
</feature>
<keyword evidence="3" id="KW-1185">Reference proteome</keyword>
<gene>
    <name evidence="2" type="ORF">ACFOM8_02120</name>
</gene>
<organism evidence="2 3">
    <name type="scientific">Paracoccus angustae</name>
    <dbReference type="NCBI Taxonomy" id="1671480"/>
    <lineage>
        <taxon>Bacteria</taxon>
        <taxon>Pseudomonadati</taxon>
        <taxon>Pseudomonadota</taxon>
        <taxon>Alphaproteobacteria</taxon>
        <taxon>Rhodobacterales</taxon>
        <taxon>Paracoccaceae</taxon>
        <taxon>Paracoccus</taxon>
    </lineage>
</organism>
<sequence length="74" mass="8254">MASAVSVSWPHQVTNEPSPCAPVESIENGPSSDGMTRFIANRCKRMTFRSNEVRKRYLAVHRLFASKTCLGDRA</sequence>
<dbReference type="EMBL" id="JBHRXY010000001">
    <property type="protein sequence ID" value="MFC3628237.1"/>
    <property type="molecule type" value="Genomic_DNA"/>
</dbReference>
<protein>
    <recommendedName>
        <fullName evidence="4">Transposase</fullName>
    </recommendedName>
</protein>
<reference evidence="3" key="1">
    <citation type="journal article" date="2019" name="Int. J. Syst. Evol. Microbiol.">
        <title>The Global Catalogue of Microorganisms (GCM) 10K type strain sequencing project: providing services to taxonomists for standard genome sequencing and annotation.</title>
        <authorList>
            <consortium name="The Broad Institute Genomics Platform"/>
            <consortium name="The Broad Institute Genome Sequencing Center for Infectious Disease"/>
            <person name="Wu L."/>
            <person name="Ma J."/>
        </authorList>
    </citation>
    <scope>NUCLEOTIDE SEQUENCE [LARGE SCALE GENOMIC DNA]</scope>
    <source>
        <strain evidence="3">KCTC 42473</strain>
    </source>
</reference>
<feature type="region of interest" description="Disordered" evidence="1">
    <location>
        <begin position="1"/>
        <end position="32"/>
    </location>
</feature>
<proteinExistence type="predicted"/>
<evidence type="ECO:0008006" key="4">
    <source>
        <dbReference type="Google" id="ProtNLM"/>
    </source>
</evidence>
<dbReference type="Proteomes" id="UP001595539">
    <property type="component" value="Unassembled WGS sequence"/>
</dbReference>
<evidence type="ECO:0000313" key="3">
    <source>
        <dbReference type="Proteomes" id="UP001595539"/>
    </source>
</evidence>
<accession>A0ABV7TZL9</accession>
<comment type="caution">
    <text evidence="2">The sequence shown here is derived from an EMBL/GenBank/DDBJ whole genome shotgun (WGS) entry which is preliminary data.</text>
</comment>
<evidence type="ECO:0000256" key="1">
    <source>
        <dbReference type="SAM" id="MobiDB-lite"/>
    </source>
</evidence>
<evidence type="ECO:0000313" key="2">
    <source>
        <dbReference type="EMBL" id="MFC3628237.1"/>
    </source>
</evidence>